<feature type="non-terminal residue" evidence="1">
    <location>
        <position position="1"/>
    </location>
</feature>
<evidence type="ECO:0000313" key="1">
    <source>
        <dbReference type="EMBL" id="ETJ38326.1"/>
    </source>
</evidence>
<sequence length="40" mass="4761">DVDTQVLLEDMSQTLRQKYEIHHVTIQIERHAMNQPCNLI</sequence>
<gene>
    <name evidence="1" type="ORF">Q604_UNBC07546G0002</name>
</gene>
<protein>
    <submittedName>
        <fullName evidence="1">Uncharacterized protein</fullName>
    </submittedName>
</protein>
<dbReference type="EMBL" id="AZMM01007546">
    <property type="protein sequence ID" value="ETJ38326.1"/>
    <property type="molecule type" value="Genomic_DNA"/>
</dbReference>
<dbReference type="AlphaFoldDB" id="W1Y7J2"/>
<reference evidence="1" key="1">
    <citation type="submission" date="2013-12" db="EMBL/GenBank/DDBJ databases">
        <title>A Varibaculum cambriense genome reconstructed from a premature infant gut community with otherwise low bacterial novelty that shifts toward anaerobic metabolism during the third week of life.</title>
        <authorList>
            <person name="Brown C.T."/>
            <person name="Sharon I."/>
            <person name="Thomas B.C."/>
            <person name="Castelle C.J."/>
            <person name="Morowitz M.J."/>
            <person name="Banfield J.F."/>
        </authorList>
    </citation>
    <scope>NUCLEOTIDE SEQUENCE</scope>
</reference>
<name>W1Y7J2_9ZZZZ</name>
<organism evidence="1">
    <name type="scientific">human gut metagenome</name>
    <dbReference type="NCBI Taxonomy" id="408170"/>
    <lineage>
        <taxon>unclassified sequences</taxon>
        <taxon>metagenomes</taxon>
        <taxon>organismal metagenomes</taxon>
    </lineage>
</organism>
<accession>W1Y7J2</accession>
<proteinExistence type="predicted"/>
<comment type="caution">
    <text evidence="1">The sequence shown here is derived from an EMBL/GenBank/DDBJ whole genome shotgun (WGS) entry which is preliminary data.</text>
</comment>